<keyword evidence="3 6" id="KW-0812">Transmembrane</keyword>
<feature type="transmembrane region" description="Helical" evidence="6">
    <location>
        <begin position="219"/>
        <end position="239"/>
    </location>
</feature>
<feature type="transmembrane region" description="Helical" evidence="6">
    <location>
        <begin position="332"/>
        <end position="355"/>
    </location>
</feature>
<feature type="transmembrane region" description="Helical" evidence="6">
    <location>
        <begin position="259"/>
        <end position="286"/>
    </location>
</feature>
<evidence type="ECO:0000256" key="4">
    <source>
        <dbReference type="ARBA" id="ARBA00022989"/>
    </source>
</evidence>
<dbReference type="EMBL" id="ACBY02000032">
    <property type="protein sequence ID" value="EFB75171.1"/>
    <property type="molecule type" value="Genomic_DNA"/>
</dbReference>
<feature type="transmembrane region" description="Helical" evidence="6">
    <location>
        <begin position="122"/>
        <end position="141"/>
    </location>
</feature>
<dbReference type="HOGENOM" id="CLU_022017_7_1_9"/>
<evidence type="ECO:0000313" key="8">
    <source>
        <dbReference type="Proteomes" id="UP000003438"/>
    </source>
</evidence>
<feature type="transmembrane region" description="Helical" evidence="6">
    <location>
        <begin position="153"/>
        <end position="174"/>
    </location>
</feature>
<organism evidence="7 8">
    <name type="scientific">Subdoligranulum variabile DSM 15176</name>
    <dbReference type="NCBI Taxonomy" id="411471"/>
    <lineage>
        <taxon>Bacteria</taxon>
        <taxon>Bacillati</taxon>
        <taxon>Bacillota</taxon>
        <taxon>Clostridia</taxon>
        <taxon>Eubacteriales</taxon>
        <taxon>Oscillospiraceae</taxon>
        <taxon>Subdoligranulum</taxon>
    </lineage>
</organism>
<dbReference type="OrthoDB" id="9180265at2"/>
<sequence>MKIKNLFKKKWSAGVMASIVYTLASLFSRGLAIITTPIFTRIMPPDQIGVVSLYQSWASIIGTFGTLALTSGGFQLSLREFGKERNRYVSSVLSLTTLVALLLMVVYAAAPGFWNEVTGLPTALMILLLLQMLLSPAQDFWLLRQRYEYKYKIAGLVTFLSALVASIVAIGAVVKAAENGVQSLGAVRLFATYGVSLTLSLVLWIYIFWKGRTLYSGRYWRFSLSLSLPLIGNSIASQILDASDRAMISKMVGNSAVGIYSTLYTVSSLSLIVWAAINSSFIPYLYENIDKPEKRDQLRTASSGILALFSVIAFLATMLAPEIVQILATKQYYEAIYIMPPIAAGVFFTAVSNMYSNVLIYYRKTQFIMISSGVAAVLNVVLNYIGIQQFGYIAAAYTTMISYMVMGISQMVVATKVYNNTAQSTGKFVYNTKLVGGILLLTAVCCLSCLLLYRTTLLRYVILAVIVVVLLIKRDAVIRLFRR</sequence>
<evidence type="ECO:0000256" key="2">
    <source>
        <dbReference type="ARBA" id="ARBA00022475"/>
    </source>
</evidence>
<evidence type="ECO:0000256" key="6">
    <source>
        <dbReference type="SAM" id="Phobius"/>
    </source>
</evidence>
<feature type="transmembrane region" description="Helical" evidence="6">
    <location>
        <begin position="392"/>
        <end position="413"/>
    </location>
</feature>
<evidence type="ECO:0000256" key="3">
    <source>
        <dbReference type="ARBA" id="ARBA00022692"/>
    </source>
</evidence>
<dbReference type="InterPro" id="IPR002797">
    <property type="entry name" value="Polysacc_synth"/>
</dbReference>
<feature type="transmembrane region" description="Helical" evidence="6">
    <location>
        <begin position="88"/>
        <end position="110"/>
    </location>
</feature>
<dbReference type="PANTHER" id="PTHR30250">
    <property type="entry name" value="PST FAMILY PREDICTED COLANIC ACID TRANSPORTER"/>
    <property type="match status" value="1"/>
</dbReference>
<reference evidence="7" key="1">
    <citation type="submission" date="2009-12" db="EMBL/GenBank/DDBJ databases">
        <authorList>
            <person name="Weinstock G."/>
            <person name="Sodergren E."/>
            <person name="Clifton S."/>
            <person name="Fulton L."/>
            <person name="Fulton B."/>
            <person name="Courtney L."/>
            <person name="Fronick C."/>
            <person name="Harrison M."/>
            <person name="Strong C."/>
            <person name="Farmer C."/>
            <person name="Delahaunty K."/>
            <person name="Markovic C."/>
            <person name="Hall O."/>
            <person name="Minx P."/>
            <person name="Tomlinson C."/>
            <person name="Mitreva M."/>
            <person name="Nelson J."/>
            <person name="Hou S."/>
            <person name="Wollam A."/>
            <person name="Pepin K.H."/>
            <person name="Johnson M."/>
            <person name="Bhonagiri V."/>
            <person name="Nash W.E."/>
            <person name="Warren W."/>
            <person name="Chinwalla A."/>
            <person name="Mardis E.R."/>
            <person name="Wilson R.K."/>
        </authorList>
    </citation>
    <scope>NUCLEOTIDE SEQUENCE [LARGE SCALE GENOMIC DNA]</scope>
    <source>
        <strain evidence="7">DSM 15176</strain>
    </source>
</reference>
<dbReference type="STRING" id="411471.SUBVAR_06529"/>
<dbReference type="eggNOG" id="COG2244">
    <property type="taxonomic scope" value="Bacteria"/>
</dbReference>
<accession>D1PQ61</accession>
<dbReference type="AlphaFoldDB" id="D1PQ61"/>
<feature type="transmembrane region" description="Helical" evidence="6">
    <location>
        <begin position="460"/>
        <end position="481"/>
    </location>
</feature>
<dbReference type="GO" id="GO:0005886">
    <property type="term" value="C:plasma membrane"/>
    <property type="evidence" value="ECO:0007669"/>
    <property type="project" value="UniProtKB-SubCell"/>
</dbReference>
<dbReference type="Proteomes" id="UP000003438">
    <property type="component" value="Unassembled WGS sequence"/>
</dbReference>
<comment type="subcellular location">
    <subcellularLocation>
        <location evidence="1">Cell membrane</location>
        <topology evidence="1">Multi-pass membrane protein</topology>
    </subcellularLocation>
</comment>
<protein>
    <submittedName>
        <fullName evidence="7">Polysaccharide biosynthesis protein</fullName>
    </submittedName>
</protein>
<dbReference type="PANTHER" id="PTHR30250:SF11">
    <property type="entry name" value="O-ANTIGEN TRANSPORTER-RELATED"/>
    <property type="match status" value="1"/>
</dbReference>
<dbReference type="Pfam" id="PF01943">
    <property type="entry name" value="Polysacc_synt"/>
    <property type="match status" value="1"/>
</dbReference>
<evidence type="ECO:0000313" key="7">
    <source>
        <dbReference type="EMBL" id="EFB75171.1"/>
    </source>
</evidence>
<evidence type="ECO:0000256" key="1">
    <source>
        <dbReference type="ARBA" id="ARBA00004651"/>
    </source>
</evidence>
<keyword evidence="2" id="KW-1003">Cell membrane</keyword>
<evidence type="ECO:0000256" key="5">
    <source>
        <dbReference type="ARBA" id="ARBA00023136"/>
    </source>
</evidence>
<keyword evidence="4 6" id="KW-1133">Transmembrane helix</keyword>
<comment type="caution">
    <text evidence="7">The sequence shown here is derived from an EMBL/GenBank/DDBJ whole genome shotgun (WGS) entry which is preliminary data.</text>
</comment>
<dbReference type="InterPro" id="IPR050833">
    <property type="entry name" value="Poly_Biosynth_Transport"/>
</dbReference>
<keyword evidence="5 6" id="KW-0472">Membrane</keyword>
<feature type="transmembrane region" description="Helical" evidence="6">
    <location>
        <begin position="186"/>
        <end position="207"/>
    </location>
</feature>
<keyword evidence="8" id="KW-1185">Reference proteome</keyword>
<proteinExistence type="predicted"/>
<feature type="transmembrane region" description="Helical" evidence="6">
    <location>
        <begin position="367"/>
        <end position="386"/>
    </location>
</feature>
<dbReference type="RefSeq" id="WP_007047891.1">
    <property type="nucleotide sequence ID" value="NZ_GG704770.1"/>
</dbReference>
<gene>
    <name evidence="7" type="ORF">SUBVAR_06529</name>
</gene>
<feature type="transmembrane region" description="Helical" evidence="6">
    <location>
        <begin position="56"/>
        <end position="76"/>
    </location>
</feature>
<name>D1PQ61_9FIRM</name>
<feature type="transmembrane region" description="Helical" evidence="6">
    <location>
        <begin position="434"/>
        <end position="454"/>
    </location>
</feature>
<feature type="transmembrane region" description="Helical" evidence="6">
    <location>
        <begin position="298"/>
        <end position="320"/>
    </location>
</feature>